<dbReference type="HOGENOM" id="CLU_2971828_0_0_4"/>
<organism evidence="1 2">
    <name type="scientific">Cupriavidus necator (strain ATCC 43291 / DSM 13513 / CCUG 52238 / LMG 8453 / N-1)</name>
    <name type="common">Ralstonia eutropha</name>
    <dbReference type="NCBI Taxonomy" id="1042878"/>
    <lineage>
        <taxon>Bacteria</taxon>
        <taxon>Pseudomonadati</taxon>
        <taxon>Pseudomonadota</taxon>
        <taxon>Betaproteobacteria</taxon>
        <taxon>Burkholderiales</taxon>
        <taxon>Burkholderiaceae</taxon>
        <taxon>Cupriavidus</taxon>
    </lineage>
</organism>
<gene>
    <name evidence="1" type="ordered locus">CNE_2c11040</name>
</gene>
<dbReference type="AlphaFoldDB" id="F8GM51"/>
<proteinExistence type="predicted"/>
<sequence length="58" mass="6259">MDTWKVNTPLDGLRYRAPPPYNSGGSETTSMSIGSTGLNVAIGVNTARRFFSISVNRP</sequence>
<accession>F8GM51</accession>
<dbReference type="Proteomes" id="UP000006798">
    <property type="component" value="Chromosome 2"/>
</dbReference>
<dbReference type="KEGG" id="cnc:CNE_2c11040"/>
<name>F8GM51_CUPNN</name>
<dbReference type="EMBL" id="CP002878">
    <property type="protein sequence ID" value="AEI80070.1"/>
    <property type="molecule type" value="Genomic_DNA"/>
</dbReference>
<evidence type="ECO:0000313" key="1">
    <source>
        <dbReference type="EMBL" id="AEI80070.1"/>
    </source>
</evidence>
<reference evidence="1 2" key="1">
    <citation type="journal article" date="2011" name="J. Bacteriol.">
        <title>Complete genome sequence of the type strain Cupriavidus necator N-1.</title>
        <authorList>
            <person name="Poehlein A."/>
            <person name="Kusian B."/>
            <person name="Friedrich B."/>
            <person name="Daniel R."/>
            <person name="Bowien B."/>
        </authorList>
    </citation>
    <scope>NUCLEOTIDE SEQUENCE [LARGE SCALE GENOMIC DNA]</scope>
    <source>
        <strain evidence="2">ATCC 43291 / DSM 13513 / CCUG 52238 / LMG 8453 / N-1</strain>
    </source>
</reference>
<protein>
    <submittedName>
        <fullName evidence="1">Uncharacterized protein</fullName>
    </submittedName>
</protein>
<evidence type="ECO:0000313" key="2">
    <source>
        <dbReference type="Proteomes" id="UP000006798"/>
    </source>
</evidence>